<dbReference type="Gramene" id="Psat05G0099700-T1">
    <property type="protein sequence ID" value="KAI5403658.1"/>
    <property type="gene ID" value="KIW84_050997"/>
</dbReference>
<protein>
    <submittedName>
        <fullName evidence="1">Uncharacterized protein</fullName>
    </submittedName>
</protein>
<dbReference type="EMBL" id="JAMSHJ010000005">
    <property type="protein sequence ID" value="KAI5403658.1"/>
    <property type="molecule type" value="Genomic_DNA"/>
</dbReference>
<sequence length="263" mass="29783">MSVLVNGSVTKDFRMEKGLRKGGLSSSFLFVMAMEGLIGLMNKVVDIRKYSSFHLNEEVSVDILQFDDDAIIIEDGGLENLWGLKAILRGFQMVSGCKPTFEEAFPKVFSREIVKESIIVDACSWDIGDWVRKLISNSDDLGTDAAIEMGEVYRLLVDSEELRDEEDEYCWMADKSEYPTVKSSYSKMTPCLTDLSPDLLVALSIIWKMKEEEDSNHLFNSCEMTKRISDAVRKWTGTQFGTDLRGVSFLLSINNQLCLHRIP</sequence>
<dbReference type="Proteomes" id="UP001058974">
    <property type="component" value="Chromosome 5"/>
</dbReference>
<gene>
    <name evidence="1" type="ORF">KIW84_050997</name>
</gene>
<keyword evidence="2" id="KW-1185">Reference proteome</keyword>
<evidence type="ECO:0000313" key="2">
    <source>
        <dbReference type="Proteomes" id="UP001058974"/>
    </source>
</evidence>
<comment type="caution">
    <text evidence="1">The sequence shown here is derived from an EMBL/GenBank/DDBJ whole genome shotgun (WGS) entry which is preliminary data.</text>
</comment>
<reference evidence="1 2" key="1">
    <citation type="journal article" date="2022" name="Nat. Genet.">
        <title>Improved pea reference genome and pan-genome highlight genomic features and evolutionary characteristics.</title>
        <authorList>
            <person name="Yang T."/>
            <person name="Liu R."/>
            <person name="Luo Y."/>
            <person name="Hu S."/>
            <person name="Wang D."/>
            <person name="Wang C."/>
            <person name="Pandey M.K."/>
            <person name="Ge S."/>
            <person name="Xu Q."/>
            <person name="Li N."/>
            <person name="Li G."/>
            <person name="Huang Y."/>
            <person name="Saxena R.K."/>
            <person name="Ji Y."/>
            <person name="Li M."/>
            <person name="Yan X."/>
            <person name="He Y."/>
            <person name="Liu Y."/>
            <person name="Wang X."/>
            <person name="Xiang C."/>
            <person name="Varshney R.K."/>
            <person name="Ding H."/>
            <person name="Gao S."/>
            <person name="Zong X."/>
        </authorList>
    </citation>
    <scope>NUCLEOTIDE SEQUENCE [LARGE SCALE GENOMIC DNA]</scope>
    <source>
        <strain evidence="1 2">cv. Zhongwan 6</strain>
    </source>
</reference>
<proteinExistence type="predicted"/>
<organism evidence="1 2">
    <name type="scientific">Pisum sativum</name>
    <name type="common">Garden pea</name>
    <name type="synonym">Lathyrus oleraceus</name>
    <dbReference type="NCBI Taxonomy" id="3888"/>
    <lineage>
        <taxon>Eukaryota</taxon>
        <taxon>Viridiplantae</taxon>
        <taxon>Streptophyta</taxon>
        <taxon>Embryophyta</taxon>
        <taxon>Tracheophyta</taxon>
        <taxon>Spermatophyta</taxon>
        <taxon>Magnoliopsida</taxon>
        <taxon>eudicotyledons</taxon>
        <taxon>Gunneridae</taxon>
        <taxon>Pentapetalae</taxon>
        <taxon>rosids</taxon>
        <taxon>fabids</taxon>
        <taxon>Fabales</taxon>
        <taxon>Fabaceae</taxon>
        <taxon>Papilionoideae</taxon>
        <taxon>50 kb inversion clade</taxon>
        <taxon>NPAAA clade</taxon>
        <taxon>Hologalegina</taxon>
        <taxon>IRL clade</taxon>
        <taxon>Fabeae</taxon>
        <taxon>Lathyrus</taxon>
    </lineage>
</organism>
<dbReference type="AlphaFoldDB" id="A0A9D5AD64"/>
<name>A0A9D5AD64_PEA</name>
<accession>A0A9D5AD64</accession>
<evidence type="ECO:0000313" key="1">
    <source>
        <dbReference type="EMBL" id="KAI5403658.1"/>
    </source>
</evidence>